<dbReference type="Proteomes" id="UP000187203">
    <property type="component" value="Unassembled WGS sequence"/>
</dbReference>
<dbReference type="OrthoDB" id="2014278at2759"/>
<proteinExistence type="predicted"/>
<protein>
    <recommendedName>
        <fullName evidence="3">DUF674 domain-containing protein</fullName>
    </recommendedName>
</protein>
<name>A0A1R3K6D3_9ROSI</name>
<evidence type="ECO:0008006" key="3">
    <source>
        <dbReference type="Google" id="ProtNLM"/>
    </source>
</evidence>
<dbReference type="InterPro" id="IPR007750">
    <property type="entry name" value="DUF674"/>
</dbReference>
<accession>A0A1R3K6D3</accession>
<evidence type="ECO:0000313" key="1">
    <source>
        <dbReference type="EMBL" id="OMP02652.1"/>
    </source>
</evidence>
<dbReference type="PANTHER" id="PTHR33103">
    <property type="entry name" value="OS01G0153900 PROTEIN"/>
    <property type="match status" value="1"/>
</dbReference>
<dbReference type="Pfam" id="PF05056">
    <property type="entry name" value="DUF674"/>
    <property type="match status" value="1"/>
</dbReference>
<dbReference type="PANTHER" id="PTHR33103:SF19">
    <property type="entry name" value="OS09G0544700 PROTEIN"/>
    <property type="match status" value="1"/>
</dbReference>
<sequence>MASPTVSLKLVIDTKGKRVVYAEAGKDFVDFVFNILSLPVGTVTSLLPKQDMAGCLGDLYEGLVNLSGSYIEPTNKDALLKPILCCYASSLSLLLPNMESKSTYLYSCCRSNCQLNVSNDPKSYCSYCGNFRSLRLNFAKETKRVSPDNNEGGFVKEVATYMIMDNLVVKPMAAASIISLLNEFNVQDVAWSEIAEDVSAVQDRAD</sequence>
<dbReference type="STRING" id="93759.A0A1R3K6D3"/>
<comment type="caution">
    <text evidence="1">The sequence shown here is derived from an EMBL/GenBank/DDBJ whole genome shotgun (WGS) entry which is preliminary data.</text>
</comment>
<dbReference type="EMBL" id="AWUE01014604">
    <property type="protein sequence ID" value="OMP02652.1"/>
    <property type="molecule type" value="Genomic_DNA"/>
</dbReference>
<keyword evidence="2" id="KW-1185">Reference proteome</keyword>
<evidence type="ECO:0000313" key="2">
    <source>
        <dbReference type="Proteomes" id="UP000187203"/>
    </source>
</evidence>
<reference evidence="2" key="1">
    <citation type="submission" date="2013-09" db="EMBL/GenBank/DDBJ databases">
        <title>Corchorus olitorius genome sequencing.</title>
        <authorList>
            <person name="Alam M."/>
            <person name="Haque M.S."/>
            <person name="Islam M.S."/>
            <person name="Emdad E.M."/>
            <person name="Islam M.M."/>
            <person name="Ahmed B."/>
            <person name="Halim A."/>
            <person name="Hossen Q.M.M."/>
            <person name="Hossain M.Z."/>
            <person name="Ahmed R."/>
            <person name="Khan M.M."/>
            <person name="Islam R."/>
            <person name="Rashid M.M."/>
            <person name="Khan S.A."/>
            <person name="Rahman M.S."/>
            <person name="Alam M."/>
            <person name="Yahiya A.S."/>
            <person name="Khan M.S."/>
            <person name="Azam M.S."/>
            <person name="Haque T."/>
            <person name="Lashkar M.Z.H."/>
            <person name="Akhand A.I."/>
            <person name="Morshed G."/>
            <person name="Roy S."/>
            <person name="Uddin K.S."/>
            <person name="Rabeya T."/>
            <person name="Hossain A.S."/>
            <person name="Chowdhury A."/>
            <person name="Snigdha A.R."/>
            <person name="Mortoza M.S."/>
            <person name="Matin S.A."/>
            <person name="Hoque S.M.E."/>
            <person name="Islam M.K."/>
            <person name="Roy D.K."/>
            <person name="Haider R."/>
            <person name="Moosa M.M."/>
            <person name="Elias S.M."/>
            <person name="Hasan A.M."/>
            <person name="Jahan S."/>
            <person name="Shafiuddin M."/>
            <person name="Mahmood N."/>
            <person name="Shommy N.S."/>
        </authorList>
    </citation>
    <scope>NUCLEOTIDE SEQUENCE [LARGE SCALE GENOMIC DNA]</scope>
    <source>
        <strain evidence="2">cv. O-4</strain>
    </source>
</reference>
<dbReference type="AlphaFoldDB" id="A0A1R3K6D3"/>
<gene>
    <name evidence="1" type="ORF">COLO4_10933</name>
</gene>
<organism evidence="1 2">
    <name type="scientific">Corchorus olitorius</name>
    <dbReference type="NCBI Taxonomy" id="93759"/>
    <lineage>
        <taxon>Eukaryota</taxon>
        <taxon>Viridiplantae</taxon>
        <taxon>Streptophyta</taxon>
        <taxon>Embryophyta</taxon>
        <taxon>Tracheophyta</taxon>
        <taxon>Spermatophyta</taxon>
        <taxon>Magnoliopsida</taxon>
        <taxon>eudicotyledons</taxon>
        <taxon>Gunneridae</taxon>
        <taxon>Pentapetalae</taxon>
        <taxon>rosids</taxon>
        <taxon>malvids</taxon>
        <taxon>Malvales</taxon>
        <taxon>Malvaceae</taxon>
        <taxon>Grewioideae</taxon>
        <taxon>Apeibeae</taxon>
        <taxon>Corchorus</taxon>
    </lineage>
</organism>